<dbReference type="KEGG" id="mff:MFFC18_18890"/>
<sequence>MTAPKSVLFVCLGNICRSPTGEGVLQNLVEQRGLEDQIQIDSAGTIGYHEGNPADRRMRNHASQRGYDLLSRSRKITADDLERFDLVIAMDRQNLADIMSIDSSAENVRLLSHFLDDNWPEDVPDPYYGGADGFETVLDMIEAACPAILDRLLGREFESPAETNQ</sequence>
<dbReference type="AlphaFoldDB" id="A0A5B9P6X4"/>
<dbReference type="SMART" id="SM00226">
    <property type="entry name" value="LMWPc"/>
    <property type="match status" value="1"/>
</dbReference>
<feature type="domain" description="Phosphotyrosine protein phosphatase I" evidence="5">
    <location>
        <begin position="5"/>
        <end position="151"/>
    </location>
</feature>
<dbReference type="InterPro" id="IPR023485">
    <property type="entry name" value="Ptyr_pPase"/>
</dbReference>
<dbReference type="RefSeq" id="WP_075082911.1">
    <property type="nucleotide sequence ID" value="NZ_CP042912.1"/>
</dbReference>
<dbReference type="GO" id="GO:0004725">
    <property type="term" value="F:protein tyrosine phosphatase activity"/>
    <property type="evidence" value="ECO:0007669"/>
    <property type="project" value="UniProtKB-EC"/>
</dbReference>
<dbReference type="PRINTS" id="PR00719">
    <property type="entry name" value="LMWPTPASE"/>
</dbReference>
<name>A0A5B9P6X4_9BACT</name>
<dbReference type="EMBL" id="CP042912">
    <property type="protein sequence ID" value="QEG22028.1"/>
    <property type="molecule type" value="Genomic_DNA"/>
</dbReference>
<keyword evidence="7" id="KW-1185">Reference proteome</keyword>
<evidence type="ECO:0000313" key="7">
    <source>
        <dbReference type="Proteomes" id="UP000322214"/>
    </source>
</evidence>
<reference evidence="6 7" key="1">
    <citation type="submission" date="2019-08" db="EMBL/GenBank/DDBJ databases">
        <title>Deep-cultivation of Planctomycetes and their phenomic and genomic characterization uncovers novel biology.</title>
        <authorList>
            <person name="Wiegand S."/>
            <person name="Jogler M."/>
            <person name="Boedeker C."/>
            <person name="Pinto D."/>
            <person name="Vollmers J."/>
            <person name="Rivas-Marin E."/>
            <person name="Kohn T."/>
            <person name="Peeters S.H."/>
            <person name="Heuer A."/>
            <person name="Rast P."/>
            <person name="Oberbeckmann S."/>
            <person name="Bunk B."/>
            <person name="Jeske O."/>
            <person name="Meyerdierks A."/>
            <person name="Storesund J.E."/>
            <person name="Kallscheuer N."/>
            <person name="Luecker S."/>
            <person name="Lage O.M."/>
            <person name="Pohl T."/>
            <person name="Merkel B.J."/>
            <person name="Hornburger P."/>
            <person name="Mueller R.-W."/>
            <person name="Bruemmer F."/>
            <person name="Labrenz M."/>
            <person name="Spormann A.M."/>
            <person name="Op den Camp H."/>
            <person name="Overmann J."/>
            <person name="Amann R."/>
            <person name="Jetten M.S.M."/>
            <person name="Mascher T."/>
            <person name="Medema M.H."/>
            <person name="Devos D.P."/>
            <person name="Kaster A.-K."/>
            <person name="Ovreas L."/>
            <person name="Rohde M."/>
            <person name="Galperin M.Y."/>
            <person name="Jogler C."/>
        </authorList>
    </citation>
    <scope>NUCLEOTIDE SEQUENCE [LARGE SCALE GENOMIC DNA]</scope>
    <source>
        <strain evidence="6 7">FC18</strain>
    </source>
</reference>
<proteinExistence type="inferred from homology"/>
<evidence type="ECO:0000313" key="6">
    <source>
        <dbReference type="EMBL" id="QEG22028.1"/>
    </source>
</evidence>
<dbReference type="InterPro" id="IPR017867">
    <property type="entry name" value="Tyr_phospatase_low_mol_wt"/>
</dbReference>
<evidence type="ECO:0000259" key="5">
    <source>
        <dbReference type="SMART" id="SM00226"/>
    </source>
</evidence>
<dbReference type="Gene3D" id="3.40.50.2300">
    <property type="match status" value="1"/>
</dbReference>
<evidence type="ECO:0000256" key="4">
    <source>
        <dbReference type="PIRSR" id="PIRSR617867-1"/>
    </source>
</evidence>
<dbReference type="CDD" id="cd16343">
    <property type="entry name" value="LMWPTP"/>
    <property type="match status" value="1"/>
</dbReference>
<dbReference type="Pfam" id="PF01451">
    <property type="entry name" value="LMWPc"/>
    <property type="match status" value="1"/>
</dbReference>
<dbReference type="InterPro" id="IPR052995">
    <property type="entry name" value="LMW-PTP"/>
</dbReference>
<comment type="similarity">
    <text evidence="1">Belongs to the low molecular weight phosphotyrosine protein phosphatase family.</text>
</comment>
<dbReference type="PANTHER" id="PTHR47439">
    <property type="entry name" value="LOW MOLECULAR WEIGHT PHOSPHOTYROSINE PROTEIN PHOSPHATASE-RELATED"/>
    <property type="match status" value="1"/>
</dbReference>
<dbReference type="Proteomes" id="UP000322214">
    <property type="component" value="Chromosome"/>
</dbReference>
<dbReference type="EC" id="3.1.3.48" evidence="6"/>
<keyword evidence="2 6" id="KW-0378">Hydrolase</keyword>
<dbReference type="SUPFAM" id="SSF52788">
    <property type="entry name" value="Phosphotyrosine protein phosphatases I"/>
    <property type="match status" value="1"/>
</dbReference>
<dbReference type="OrthoDB" id="9784339at2"/>
<feature type="active site" evidence="4">
    <location>
        <position position="17"/>
    </location>
</feature>
<keyword evidence="3" id="KW-0904">Protein phosphatase</keyword>
<feature type="active site" description="Proton donor" evidence="4">
    <location>
        <position position="125"/>
    </location>
</feature>
<dbReference type="PANTHER" id="PTHR47439:SF1">
    <property type="entry name" value="ACID PHOSPHATASE"/>
    <property type="match status" value="1"/>
</dbReference>
<dbReference type="FunFam" id="3.40.50.2300:FF:000113">
    <property type="entry name" value="Low molecular weight protein-tyrosine-phosphatase"/>
    <property type="match status" value="1"/>
</dbReference>
<gene>
    <name evidence="6" type="primary">yfkJ</name>
    <name evidence="6" type="ORF">MFFC18_18890</name>
</gene>
<evidence type="ECO:0000256" key="3">
    <source>
        <dbReference type="ARBA" id="ARBA00022912"/>
    </source>
</evidence>
<evidence type="ECO:0000256" key="2">
    <source>
        <dbReference type="ARBA" id="ARBA00022801"/>
    </source>
</evidence>
<evidence type="ECO:0000256" key="1">
    <source>
        <dbReference type="ARBA" id="ARBA00011063"/>
    </source>
</evidence>
<feature type="active site" description="Nucleophile" evidence="4">
    <location>
        <position position="11"/>
    </location>
</feature>
<protein>
    <submittedName>
        <fullName evidence="6">Low molecular weight protein-tyrosine-phosphatase YfkJ</fullName>
        <ecNumber evidence="6">3.1.3.48</ecNumber>
    </submittedName>
</protein>
<accession>A0A5B9P6X4</accession>
<dbReference type="InterPro" id="IPR036196">
    <property type="entry name" value="Ptyr_pPase_sf"/>
</dbReference>
<organism evidence="6 7">
    <name type="scientific">Mariniblastus fucicola</name>
    <dbReference type="NCBI Taxonomy" id="980251"/>
    <lineage>
        <taxon>Bacteria</taxon>
        <taxon>Pseudomonadati</taxon>
        <taxon>Planctomycetota</taxon>
        <taxon>Planctomycetia</taxon>
        <taxon>Pirellulales</taxon>
        <taxon>Pirellulaceae</taxon>
        <taxon>Mariniblastus</taxon>
    </lineage>
</organism>
<dbReference type="STRING" id="980251.GCA_001642875_05080"/>